<dbReference type="SUPFAM" id="SSF52540">
    <property type="entry name" value="P-loop containing nucleoside triphosphate hydrolases"/>
    <property type="match status" value="1"/>
</dbReference>
<dbReference type="PROSITE" id="PS51718">
    <property type="entry name" value="G_DYNAMIN_2"/>
    <property type="match status" value="1"/>
</dbReference>
<protein>
    <submittedName>
        <fullName evidence="5">P-loop containing nucleoside triphosphate hydrolase protein</fullName>
    </submittedName>
</protein>
<dbReference type="Gene3D" id="3.40.50.300">
    <property type="entry name" value="P-loop containing nucleotide triphosphate hydrolases"/>
    <property type="match status" value="1"/>
</dbReference>
<keyword evidence="2" id="KW-0342">GTP-binding</keyword>
<keyword evidence="5" id="KW-0378">Hydrolase</keyword>
<feature type="domain" description="Dynamin-type G" evidence="4">
    <location>
        <begin position="32"/>
        <end position="306"/>
    </location>
</feature>
<dbReference type="InterPro" id="IPR020850">
    <property type="entry name" value="GED_dom"/>
</dbReference>
<dbReference type="InterPro" id="IPR030381">
    <property type="entry name" value="G_DYNAMIN_dom"/>
</dbReference>
<dbReference type="Pfam" id="PF01031">
    <property type="entry name" value="Dynamin_M"/>
    <property type="match status" value="1"/>
</dbReference>
<dbReference type="InterPro" id="IPR000375">
    <property type="entry name" value="Dynamin_stalk"/>
</dbReference>
<dbReference type="InterPro" id="IPR001401">
    <property type="entry name" value="Dynamin_GTPase"/>
</dbReference>
<proteinExistence type="predicted"/>
<evidence type="ECO:0000259" key="4">
    <source>
        <dbReference type="PROSITE" id="PS51718"/>
    </source>
</evidence>
<dbReference type="Proteomes" id="UP001610444">
    <property type="component" value="Unassembled WGS sequence"/>
</dbReference>
<dbReference type="InterPro" id="IPR027417">
    <property type="entry name" value="P-loop_NTPase"/>
</dbReference>
<dbReference type="InterPro" id="IPR045063">
    <property type="entry name" value="Dynamin_N"/>
</dbReference>
<accession>A0ABR4J7X2</accession>
<dbReference type="GO" id="GO:0016787">
    <property type="term" value="F:hydrolase activity"/>
    <property type="evidence" value="ECO:0007669"/>
    <property type="project" value="UniProtKB-KW"/>
</dbReference>
<dbReference type="PANTHER" id="PTHR11566:SF215">
    <property type="entry name" value="DYNAMIN GTPASE"/>
    <property type="match status" value="1"/>
</dbReference>
<comment type="caution">
    <text evidence="5">The sequence shown here is derived from an EMBL/GenBank/DDBJ whole genome shotgun (WGS) entry which is preliminary data.</text>
</comment>
<evidence type="ECO:0000256" key="1">
    <source>
        <dbReference type="ARBA" id="ARBA00022741"/>
    </source>
</evidence>
<dbReference type="CDD" id="cd08771">
    <property type="entry name" value="DLP_1"/>
    <property type="match status" value="1"/>
</dbReference>
<dbReference type="Pfam" id="PF00350">
    <property type="entry name" value="Dynamin_N"/>
    <property type="match status" value="1"/>
</dbReference>
<dbReference type="EMBL" id="JBFXLR010000123">
    <property type="protein sequence ID" value="KAL2836138.1"/>
    <property type="molecule type" value="Genomic_DNA"/>
</dbReference>
<dbReference type="PRINTS" id="PR00195">
    <property type="entry name" value="DYNAMIN"/>
</dbReference>
<sequence length="657" mass="73673">MAPTESNPSPRLADPALLEKIDKLFAYNIGEYISLPQLVVVGEQSSGKSSVLEGLTKMAFPRDSGLCTRYATQILFRRNLQMTGRKITASIVPGPGATPERKRLLRDWHANDLQTLDTHSFTQMMAEGDGLPAFSNEEHLSVIDVPGTFENTKPGVTTKEDKAMIDNLVLNYMNNPRSIILAVIPANVDVATQKVDQTARDIDPDGLRTLRVLTKPDLVDKGAEQTVVSLVNGSGSQSELGWVLVRNLGHSELQEGTVDRDEAEKAFSYSSPWSAVDPQKFGIQALKTRLQELLTSNVRREFLSVRNEVSSKLKAAKNAMRSLGAEREEPGQQRTYLLDIVTRFQRITQNALATNYGISDEFDRYPELRLAALVVTRDSKFGEDMAAYGHKHEFDSEKHRIKIPDENESADNMSHPLTEEADHEEQQTIQTRKLTTCPELEEVIPEQIPVTYPVKGEIEPWIKGLYLSSRGFEIGTSSSWPAIAHGYIADVITMVHKFVLRALELACPEPKVCTRLLTVTTDDLLAKYSRALDQVDFILHVERMGRPNTQNKHLAENLHTRSGSYVDRKVLELHNTLKAYYEVALDRFVDTVCMQAADFFLVTGEESPMSLFSSSFVSGLTEEQLEEIAGEDVGLKRRRTQLKKEIQELEMGRRILV</sequence>
<dbReference type="InterPro" id="IPR022812">
    <property type="entry name" value="Dynamin"/>
</dbReference>
<evidence type="ECO:0000259" key="3">
    <source>
        <dbReference type="PROSITE" id="PS51388"/>
    </source>
</evidence>
<reference evidence="5 6" key="1">
    <citation type="submission" date="2024-07" db="EMBL/GenBank/DDBJ databases">
        <title>Section-level genome sequencing and comparative genomics of Aspergillus sections Usti and Cavernicolus.</title>
        <authorList>
            <consortium name="Lawrence Berkeley National Laboratory"/>
            <person name="Nybo J.L."/>
            <person name="Vesth T.C."/>
            <person name="Theobald S."/>
            <person name="Frisvad J.C."/>
            <person name="Larsen T.O."/>
            <person name="Kjaerboelling I."/>
            <person name="Rothschild-Mancinelli K."/>
            <person name="Lyhne E.K."/>
            <person name="Kogle M.E."/>
            <person name="Barry K."/>
            <person name="Clum A."/>
            <person name="Na H."/>
            <person name="Ledsgaard L."/>
            <person name="Lin J."/>
            <person name="Lipzen A."/>
            <person name="Kuo A."/>
            <person name="Riley R."/>
            <person name="Mondo S."/>
            <person name="LaButti K."/>
            <person name="Haridas S."/>
            <person name="Pangalinan J."/>
            <person name="Salamov A.A."/>
            <person name="Simmons B.A."/>
            <person name="Magnuson J.K."/>
            <person name="Chen J."/>
            <person name="Drula E."/>
            <person name="Henrissat B."/>
            <person name="Wiebenga A."/>
            <person name="Lubbers R.J."/>
            <person name="Gomes A.C."/>
            <person name="Macurrencykelacurrency M.R."/>
            <person name="Stajich J."/>
            <person name="Grigoriev I.V."/>
            <person name="Mortensen U.H."/>
            <person name="De vries R.P."/>
            <person name="Baker S.E."/>
            <person name="Andersen M.R."/>
        </authorList>
    </citation>
    <scope>NUCLEOTIDE SEQUENCE [LARGE SCALE GENOMIC DNA]</scope>
    <source>
        <strain evidence="5 6">CBS 756.74</strain>
    </source>
</reference>
<dbReference type="PROSITE" id="PS51388">
    <property type="entry name" value="GED"/>
    <property type="match status" value="1"/>
</dbReference>
<dbReference type="SMART" id="SM00053">
    <property type="entry name" value="DYNc"/>
    <property type="match status" value="1"/>
</dbReference>
<dbReference type="RefSeq" id="XP_070891967.1">
    <property type="nucleotide sequence ID" value="XM_071043800.1"/>
</dbReference>
<evidence type="ECO:0000256" key="2">
    <source>
        <dbReference type="ARBA" id="ARBA00023134"/>
    </source>
</evidence>
<dbReference type="Gene3D" id="1.20.120.1240">
    <property type="entry name" value="Dynamin, middle domain"/>
    <property type="match status" value="1"/>
</dbReference>
<dbReference type="PANTHER" id="PTHR11566">
    <property type="entry name" value="DYNAMIN"/>
    <property type="match status" value="1"/>
</dbReference>
<gene>
    <name evidence="5" type="ORF">BJX68DRAFT_260011</name>
</gene>
<feature type="domain" description="GED" evidence="3">
    <location>
        <begin position="570"/>
        <end position="657"/>
    </location>
</feature>
<name>A0ABR4J7X2_9EURO</name>
<organism evidence="5 6">
    <name type="scientific">Aspergillus pseudodeflectus</name>
    <dbReference type="NCBI Taxonomy" id="176178"/>
    <lineage>
        <taxon>Eukaryota</taxon>
        <taxon>Fungi</taxon>
        <taxon>Dikarya</taxon>
        <taxon>Ascomycota</taxon>
        <taxon>Pezizomycotina</taxon>
        <taxon>Eurotiomycetes</taxon>
        <taxon>Eurotiomycetidae</taxon>
        <taxon>Eurotiales</taxon>
        <taxon>Aspergillaceae</taxon>
        <taxon>Aspergillus</taxon>
        <taxon>Aspergillus subgen. Nidulantes</taxon>
    </lineage>
</organism>
<dbReference type="GeneID" id="98158964"/>
<evidence type="ECO:0000313" key="6">
    <source>
        <dbReference type="Proteomes" id="UP001610444"/>
    </source>
</evidence>
<evidence type="ECO:0000313" key="5">
    <source>
        <dbReference type="EMBL" id="KAL2836138.1"/>
    </source>
</evidence>
<keyword evidence="1" id="KW-0547">Nucleotide-binding</keyword>
<keyword evidence="6" id="KW-1185">Reference proteome</keyword>